<sequence>MVPSLRERVVEGSEEEILDAAHSIQKGVDAARADDTKNLKVVVLRWITPPGQALQPPLYPDQKRTRGFKHPRTGELLCPVEYDWKDPEIRRQLKEDLLVPSGDSWPILLYADFVYDPDDPWKGLFRSSLLVKAFKHIFTSPSSANEYRNDDKSVPKSGNARIHGMMEVTRASIAYVAMQLRFSLCTANMFSRNDKLTDSGRFYDSIMELLEDEDEQAEVEELLEWWNGQVFPGWSRIAVRKPASENSPLAKIRKARALKKAAEAQAIAAGETTVIPAAPKVYVIDDSDVE</sequence>
<dbReference type="InParanoid" id="A0A369K0B1"/>
<dbReference type="Pfam" id="PF20414">
    <property type="entry name" value="DUF6698"/>
    <property type="match status" value="1"/>
</dbReference>
<reference evidence="1" key="1">
    <citation type="submission" date="2018-04" db="EMBL/GenBank/DDBJ databases">
        <title>Whole genome sequencing of Hypsizygus marmoreus.</title>
        <authorList>
            <person name="Choi I.-G."/>
            <person name="Min B."/>
            <person name="Kim J.-G."/>
            <person name="Kim S."/>
            <person name="Oh Y.-L."/>
            <person name="Kong W.-S."/>
            <person name="Park H."/>
            <person name="Jeong J."/>
            <person name="Song E.-S."/>
        </authorList>
    </citation>
    <scope>NUCLEOTIDE SEQUENCE [LARGE SCALE GENOMIC DNA]</scope>
    <source>
        <strain evidence="1">51987-8</strain>
    </source>
</reference>
<dbReference type="AlphaFoldDB" id="A0A369K0B1"/>
<evidence type="ECO:0000313" key="2">
    <source>
        <dbReference type="Proteomes" id="UP000076154"/>
    </source>
</evidence>
<gene>
    <name evidence="1" type="ORF">Hypma_008496</name>
</gene>
<evidence type="ECO:0000313" key="1">
    <source>
        <dbReference type="EMBL" id="RDB24406.1"/>
    </source>
</evidence>
<dbReference type="Proteomes" id="UP000076154">
    <property type="component" value="Unassembled WGS sequence"/>
</dbReference>
<dbReference type="InterPro" id="IPR046521">
    <property type="entry name" value="DUF6698"/>
</dbReference>
<accession>A0A369K0B1</accession>
<proteinExistence type="predicted"/>
<name>A0A369K0B1_HYPMA</name>
<keyword evidence="2" id="KW-1185">Reference proteome</keyword>
<dbReference type="EMBL" id="LUEZ02000044">
    <property type="protein sequence ID" value="RDB24406.1"/>
    <property type="molecule type" value="Genomic_DNA"/>
</dbReference>
<protein>
    <submittedName>
        <fullName evidence="1">Uncharacterized protein</fullName>
    </submittedName>
</protein>
<dbReference type="STRING" id="39966.A0A369K0B1"/>
<comment type="caution">
    <text evidence="1">The sequence shown here is derived from an EMBL/GenBank/DDBJ whole genome shotgun (WGS) entry which is preliminary data.</text>
</comment>
<dbReference type="OrthoDB" id="2662502at2759"/>
<organism evidence="1 2">
    <name type="scientific">Hypsizygus marmoreus</name>
    <name type="common">White beech mushroom</name>
    <name type="synonym">Agaricus marmoreus</name>
    <dbReference type="NCBI Taxonomy" id="39966"/>
    <lineage>
        <taxon>Eukaryota</taxon>
        <taxon>Fungi</taxon>
        <taxon>Dikarya</taxon>
        <taxon>Basidiomycota</taxon>
        <taxon>Agaricomycotina</taxon>
        <taxon>Agaricomycetes</taxon>
        <taxon>Agaricomycetidae</taxon>
        <taxon>Agaricales</taxon>
        <taxon>Tricholomatineae</taxon>
        <taxon>Lyophyllaceae</taxon>
        <taxon>Hypsizygus</taxon>
    </lineage>
</organism>